<reference evidence="6" key="1">
    <citation type="journal article" date="2023" name="Nat. Commun.">
        <title>Diploid and tetraploid genomes of Acorus and the evolution of monocots.</title>
        <authorList>
            <person name="Ma L."/>
            <person name="Liu K.W."/>
            <person name="Li Z."/>
            <person name="Hsiao Y.Y."/>
            <person name="Qi Y."/>
            <person name="Fu T."/>
            <person name="Tang G.D."/>
            <person name="Zhang D."/>
            <person name="Sun W.H."/>
            <person name="Liu D.K."/>
            <person name="Li Y."/>
            <person name="Chen G.Z."/>
            <person name="Liu X.D."/>
            <person name="Liao X.Y."/>
            <person name="Jiang Y.T."/>
            <person name="Yu X."/>
            <person name="Hao Y."/>
            <person name="Huang J."/>
            <person name="Zhao X.W."/>
            <person name="Ke S."/>
            <person name="Chen Y.Y."/>
            <person name="Wu W.L."/>
            <person name="Hsu J.L."/>
            <person name="Lin Y.F."/>
            <person name="Huang M.D."/>
            <person name="Li C.Y."/>
            <person name="Huang L."/>
            <person name="Wang Z.W."/>
            <person name="Zhao X."/>
            <person name="Zhong W.Y."/>
            <person name="Peng D.H."/>
            <person name="Ahmad S."/>
            <person name="Lan S."/>
            <person name="Zhang J.S."/>
            <person name="Tsai W.C."/>
            <person name="Van de Peer Y."/>
            <person name="Liu Z.J."/>
        </authorList>
    </citation>
    <scope>NUCLEOTIDE SEQUENCE</scope>
    <source>
        <strain evidence="6">CP</strain>
    </source>
</reference>
<proteinExistence type="predicted"/>
<keyword evidence="2 4" id="KW-0863">Zinc-finger</keyword>
<dbReference type="Proteomes" id="UP001180020">
    <property type="component" value="Unassembled WGS sequence"/>
</dbReference>
<reference evidence="6" key="2">
    <citation type="submission" date="2023-06" db="EMBL/GenBank/DDBJ databases">
        <authorList>
            <person name="Ma L."/>
            <person name="Liu K.-W."/>
            <person name="Li Z."/>
            <person name="Hsiao Y.-Y."/>
            <person name="Qi Y."/>
            <person name="Fu T."/>
            <person name="Tang G."/>
            <person name="Zhang D."/>
            <person name="Sun W.-H."/>
            <person name="Liu D.-K."/>
            <person name="Li Y."/>
            <person name="Chen G.-Z."/>
            <person name="Liu X.-D."/>
            <person name="Liao X.-Y."/>
            <person name="Jiang Y.-T."/>
            <person name="Yu X."/>
            <person name="Hao Y."/>
            <person name="Huang J."/>
            <person name="Zhao X.-W."/>
            <person name="Ke S."/>
            <person name="Chen Y.-Y."/>
            <person name="Wu W.-L."/>
            <person name="Hsu J.-L."/>
            <person name="Lin Y.-F."/>
            <person name="Huang M.-D."/>
            <person name="Li C.-Y."/>
            <person name="Huang L."/>
            <person name="Wang Z.-W."/>
            <person name="Zhao X."/>
            <person name="Zhong W.-Y."/>
            <person name="Peng D.-H."/>
            <person name="Ahmad S."/>
            <person name="Lan S."/>
            <person name="Zhang J.-S."/>
            <person name="Tsai W.-C."/>
            <person name="Van De Peer Y."/>
            <person name="Liu Z.-J."/>
        </authorList>
    </citation>
    <scope>NUCLEOTIDE SEQUENCE</scope>
    <source>
        <strain evidence="6">CP</strain>
        <tissue evidence="6">Leaves</tissue>
    </source>
</reference>
<dbReference type="InterPro" id="IPR052138">
    <property type="entry name" value="GATA_ZnFinger_Domain"/>
</dbReference>
<dbReference type="GO" id="GO:0008270">
    <property type="term" value="F:zinc ion binding"/>
    <property type="evidence" value="ECO:0007669"/>
    <property type="project" value="UniProtKB-KW"/>
</dbReference>
<evidence type="ECO:0000256" key="3">
    <source>
        <dbReference type="ARBA" id="ARBA00022833"/>
    </source>
</evidence>
<keyword evidence="7" id="KW-1185">Reference proteome</keyword>
<accession>A0AAV9DLQ0</accession>
<dbReference type="Pfam" id="PF00320">
    <property type="entry name" value="GATA"/>
    <property type="match status" value="1"/>
</dbReference>
<evidence type="ECO:0000256" key="1">
    <source>
        <dbReference type="ARBA" id="ARBA00022723"/>
    </source>
</evidence>
<dbReference type="GO" id="GO:0043565">
    <property type="term" value="F:sequence-specific DNA binding"/>
    <property type="evidence" value="ECO:0007669"/>
    <property type="project" value="InterPro"/>
</dbReference>
<dbReference type="InterPro" id="IPR000679">
    <property type="entry name" value="Znf_GATA"/>
</dbReference>
<dbReference type="GO" id="GO:0006355">
    <property type="term" value="P:regulation of DNA-templated transcription"/>
    <property type="evidence" value="ECO:0007669"/>
    <property type="project" value="InterPro"/>
</dbReference>
<evidence type="ECO:0000313" key="7">
    <source>
        <dbReference type="Proteomes" id="UP001180020"/>
    </source>
</evidence>
<evidence type="ECO:0000256" key="4">
    <source>
        <dbReference type="PROSITE-ProRule" id="PRU00094"/>
    </source>
</evidence>
<dbReference type="EMBL" id="JAUJYO010000012">
    <property type="protein sequence ID" value="KAK1302014.1"/>
    <property type="molecule type" value="Genomic_DNA"/>
</dbReference>
<dbReference type="SUPFAM" id="SSF57716">
    <property type="entry name" value="Glucocorticoid receptor-like (DNA-binding domain)"/>
    <property type="match status" value="1"/>
</dbReference>
<protein>
    <submittedName>
        <fullName evidence="6">GATA transcription factor 17</fullName>
    </submittedName>
</protein>
<comment type="caution">
    <text evidence="6">The sequence shown here is derived from an EMBL/GenBank/DDBJ whole genome shotgun (WGS) entry which is preliminary data.</text>
</comment>
<gene>
    <name evidence="6" type="primary">GATA17</name>
    <name evidence="6" type="ORF">QJS10_CPB12g00278</name>
</gene>
<feature type="domain" description="GATA-type" evidence="5">
    <location>
        <begin position="40"/>
        <end position="66"/>
    </location>
</feature>
<dbReference type="PANTHER" id="PTHR47255:SF4">
    <property type="entry name" value="GATA ZINC FINGER DOMAIN-CONTAINING PROTEIN 12"/>
    <property type="match status" value="1"/>
</dbReference>
<organism evidence="6 7">
    <name type="scientific">Acorus calamus</name>
    <name type="common">Sweet flag</name>
    <dbReference type="NCBI Taxonomy" id="4465"/>
    <lineage>
        <taxon>Eukaryota</taxon>
        <taxon>Viridiplantae</taxon>
        <taxon>Streptophyta</taxon>
        <taxon>Embryophyta</taxon>
        <taxon>Tracheophyta</taxon>
        <taxon>Spermatophyta</taxon>
        <taxon>Magnoliopsida</taxon>
        <taxon>Liliopsida</taxon>
        <taxon>Acoraceae</taxon>
        <taxon>Acorus</taxon>
    </lineage>
</organism>
<dbReference type="InterPro" id="IPR013088">
    <property type="entry name" value="Znf_NHR/GATA"/>
</dbReference>
<keyword evidence="3" id="KW-0862">Zinc</keyword>
<dbReference type="PANTHER" id="PTHR47255">
    <property type="entry name" value="GATA TRANSCRIPTION FACTOR 22-RELATED"/>
    <property type="match status" value="1"/>
</dbReference>
<evidence type="ECO:0000313" key="6">
    <source>
        <dbReference type="EMBL" id="KAK1302014.1"/>
    </source>
</evidence>
<sequence>MCGHHYKHRCFSINGGDETPSVDFVVGQASSTADGRAPPSPTMRVCVDCQTSTTPLWRGGPAGPKF</sequence>
<name>A0AAV9DLQ0_ACOCL</name>
<dbReference type="AlphaFoldDB" id="A0AAV9DLQ0"/>
<evidence type="ECO:0000259" key="5">
    <source>
        <dbReference type="PROSITE" id="PS50114"/>
    </source>
</evidence>
<evidence type="ECO:0000256" key="2">
    <source>
        <dbReference type="ARBA" id="ARBA00022771"/>
    </source>
</evidence>
<dbReference type="PROSITE" id="PS50114">
    <property type="entry name" value="GATA_ZN_FINGER_2"/>
    <property type="match status" value="1"/>
</dbReference>
<keyword evidence="1" id="KW-0479">Metal-binding</keyword>
<dbReference type="Gene3D" id="3.30.50.10">
    <property type="entry name" value="Erythroid Transcription Factor GATA-1, subunit A"/>
    <property type="match status" value="1"/>
</dbReference>